<name>A0ABX4EGK4_SEGBR</name>
<feature type="transmembrane region" description="Helical" evidence="1">
    <location>
        <begin position="20"/>
        <end position="44"/>
    </location>
</feature>
<evidence type="ECO:0000313" key="2">
    <source>
        <dbReference type="EMBL" id="OYP54091.1"/>
    </source>
</evidence>
<evidence type="ECO:0000313" key="3">
    <source>
        <dbReference type="Proteomes" id="UP000216189"/>
    </source>
</evidence>
<gene>
    <name evidence="2" type="ORF">CIK91_09695</name>
</gene>
<dbReference type="Proteomes" id="UP000216189">
    <property type="component" value="Unassembled WGS sequence"/>
</dbReference>
<protein>
    <recommendedName>
        <fullName evidence="4">Lipoprotein</fullName>
    </recommendedName>
</protein>
<keyword evidence="1" id="KW-1133">Transmembrane helix</keyword>
<reference evidence="2 3" key="1">
    <citation type="submission" date="2017-08" db="EMBL/GenBank/DDBJ databases">
        <title>Comparative genomics of non-oral Prevotella species.</title>
        <authorList>
            <person name="Accetto T."/>
            <person name="Nograsek B."/>
            <person name="Avgustin G."/>
        </authorList>
    </citation>
    <scope>NUCLEOTIDE SEQUENCE [LARGE SCALE GENOMIC DNA]</scope>
    <source>
        <strain evidence="2 3">TC1-1</strain>
    </source>
</reference>
<keyword evidence="1" id="KW-0812">Transmembrane</keyword>
<sequence length="346" mass="40330">MNFCINMNKHLVFYTIKSLLQIRCFFLVLLSLFVGMFFLAGCTYQSRKAYGVRSAYYWSTSWTDIPKSYTFTNHLNRLYVRYFDVVLNESRVPVPNATFSFNSSHEFVDKENAKSDISRVSDSLEIVPVIFIVNEVMRKPQPQLAQQILDRVLQMNATNDIHRVHELQIDCDWTNSTRQHFFSMLQQLHTLASKHHITLSATIRLHQLMQSAPPVDRGVLMVYNTGDFTRRSCEHPILDMRDINPYLDYLSDYSLPLTAAYPLFAYRIAFRGNHYLGILHADDDLPLLPGDTVITRKSTAEEVLLVQKKLMAIRPDINDEVIVFDLSKNHLSYYKSKDYEKVYHLH</sequence>
<comment type="caution">
    <text evidence="2">The sequence shown here is derived from an EMBL/GenBank/DDBJ whole genome shotgun (WGS) entry which is preliminary data.</text>
</comment>
<keyword evidence="3" id="KW-1185">Reference proteome</keyword>
<evidence type="ECO:0000256" key="1">
    <source>
        <dbReference type="SAM" id="Phobius"/>
    </source>
</evidence>
<organism evidence="2 3">
    <name type="scientific">Segatella bryantii</name>
    <name type="common">Prevotella bryantii</name>
    <dbReference type="NCBI Taxonomy" id="77095"/>
    <lineage>
        <taxon>Bacteria</taxon>
        <taxon>Pseudomonadati</taxon>
        <taxon>Bacteroidota</taxon>
        <taxon>Bacteroidia</taxon>
        <taxon>Bacteroidales</taxon>
        <taxon>Prevotellaceae</taxon>
        <taxon>Segatella</taxon>
    </lineage>
</organism>
<proteinExistence type="predicted"/>
<evidence type="ECO:0008006" key="4">
    <source>
        <dbReference type="Google" id="ProtNLM"/>
    </source>
</evidence>
<dbReference type="EMBL" id="NPJF01000050">
    <property type="protein sequence ID" value="OYP54091.1"/>
    <property type="molecule type" value="Genomic_DNA"/>
</dbReference>
<keyword evidence="1" id="KW-0472">Membrane</keyword>
<accession>A0ABX4EGK4</accession>